<name>A0A154BS69_ANASB</name>
<comment type="caution">
    <text evidence="3">The sequence shown here is derived from an EMBL/GenBank/DDBJ whole genome shotgun (WGS) entry which is preliminary data.</text>
</comment>
<dbReference type="NCBIfam" id="TIGR00787">
    <property type="entry name" value="dctP"/>
    <property type="match status" value="1"/>
</dbReference>
<dbReference type="NCBIfam" id="NF037995">
    <property type="entry name" value="TRAP_S1"/>
    <property type="match status" value="1"/>
</dbReference>
<sequence>MTGRKIIASLMCVLVTGLLLTGCSTKNATDQAPKTTTFRLAENQPPDYPTTVASKKFAELVNERTKGRIKIEVYPSGQLGDEKSVIEQVQMGAIAFTRVHSSPLAEFSKPFSVFSLPYVFENENHMWKFLEGDMGTKMLDTLASSKMQGLAYYDNGARSLYFKKPVKSLEEIKGLKIRVQQNRVTMEMVNAFGASPTPMPYGEVFSSLQTGVIDSAENNFPSYYTSNHYQAAKYCLLNKHQRAPEVLLMSKFVWDKMSEEDKKILKQSALEAGKYQRQLWTAFEKDSEAKLRAAGVTITDVTDFKPWQAAVKPVIDKYGAEFKAEMEAIEKARK</sequence>
<dbReference type="GO" id="GO:0030246">
    <property type="term" value="F:carbohydrate binding"/>
    <property type="evidence" value="ECO:0007669"/>
    <property type="project" value="TreeGrafter"/>
</dbReference>
<proteinExistence type="predicted"/>
<dbReference type="OrthoDB" id="9815946at2"/>
<dbReference type="InterPro" id="IPR004682">
    <property type="entry name" value="TRAP_DctP"/>
</dbReference>
<keyword evidence="1 2" id="KW-0732">Signal</keyword>
<gene>
    <name evidence="3" type="ORF">AXX12_09630</name>
</gene>
<dbReference type="Proteomes" id="UP000076268">
    <property type="component" value="Unassembled WGS sequence"/>
</dbReference>
<keyword evidence="4" id="KW-1185">Reference proteome</keyword>
<dbReference type="EMBL" id="LSGP01000017">
    <property type="protein sequence ID" value="KYZ76670.1"/>
    <property type="molecule type" value="Genomic_DNA"/>
</dbReference>
<organism evidence="3 4">
    <name type="scientific">Anaerosporomusa subterranea</name>
    <dbReference type="NCBI Taxonomy" id="1794912"/>
    <lineage>
        <taxon>Bacteria</taxon>
        <taxon>Bacillati</taxon>
        <taxon>Bacillota</taxon>
        <taxon>Negativicutes</taxon>
        <taxon>Acetonemataceae</taxon>
        <taxon>Anaerosporomusa</taxon>
    </lineage>
</organism>
<dbReference type="RefSeq" id="WP_066242537.1">
    <property type="nucleotide sequence ID" value="NZ_LSGP01000017.1"/>
</dbReference>
<dbReference type="PROSITE" id="PS51257">
    <property type="entry name" value="PROKAR_LIPOPROTEIN"/>
    <property type="match status" value="1"/>
</dbReference>
<reference evidence="3 4" key="1">
    <citation type="submission" date="2016-02" db="EMBL/GenBank/DDBJ databases">
        <title>Anaerosporomusa subterraneum gen. nov., sp. nov., a spore-forming obligate anaerobe isolated from saprolite.</title>
        <authorList>
            <person name="Choi J.K."/>
            <person name="Shah M."/>
            <person name="Yee N."/>
        </authorList>
    </citation>
    <scope>NUCLEOTIDE SEQUENCE [LARGE SCALE GENOMIC DNA]</scope>
    <source>
        <strain evidence="3 4">RU4</strain>
    </source>
</reference>
<dbReference type="PANTHER" id="PTHR33376:SF2">
    <property type="entry name" value="DICARBOXYLATE-BINDING PERIPLASMIC PROTEIN"/>
    <property type="match status" value="1"/>
</dbReference>
<dbReference type="Pfam" id="PF03480">
    <property type="entry name" value="DctP"/>
    <property type="match status" value="1"/>
</dbReference>
<dbReference type="STRING" id="1794912.AXX12_09630"/>
<evidence type="ECO:0000313" key="3">
    <source>
        <dbReference type="EMBL" id="KYZ76670.1"/>
    </source>
</evidence>
<protein>
    <submittedName>
        <fullName evidence="3">C4-dicarboxylate ABC transporter</fullName>
    </submittedName>
</protein>
<dbReference type="PANTHER" id="PTHR33376">
    <property type="match status" value="1"/>
</dbReference>
<evidence type="ECO:0000256" key="2">
    <source>
        <dbReference type="SAM" id="SignalP"/>
    </source>
</evidence>
<feature type="chain" id="PRO_5007594954" evidence="2">
    <location>
        <begin position="29"/>
        <end position="334"/>
    </location>
</feature>
<accession>A0A154BS69</accession>
<dbReference type="PIRSF" id="PIRSF006470">
    <property type="entry name" value="DctB"/>
    <property type="match status" value="1"/>
</dbReference>
<dbReference type="Gene3D" id="3.40.190.170">
    <property type="entry name" value="Bacterial extracellular solute-binding protein, family 7"/>
    <property type="match status" value="1"/>
</dbReference>
<dbReference type="InterPro" id="IPR018389">
    <property type="entry name" value="DctP_fam"/>
</dbReference>
<dbReference type="GO" id="GO:0055085">
    <property type="term" value="P:transmembrane transport"/>
    <property type="evidence" value="ECO:0007669"/>
    <property type="project" value="InterPro"/>
</dbReference>
<feature type="signal peptide" evidence="2">
    <location>
        <begin position="1"/>
        <end position="28"/>
    </location>
</feature>
<evidence type="ECO:0000313" key="4">
    <source>
        <dbReference type="Proteomes" id="UP000076268"/>
    </source>
</evidence>
<dbReference type="AlphaFoldDB" id="A0A154BS69"/>
<evidence type="ECO:0000256" key="1">
    <source>
        <dbReference type="ARBA" id="ARBA00022729"/>
    </source>
</evidence>
<dbReference type="CDD" id="cd13671">
    <property type="entry name" value="PBP2_TRAP_SBP_like_3"/>
    <property type="match status" value="1"/>
</dbReference>
<dbReference type="GO" id="GO:0030288">
    <property type="term" value="C:outer membrane-bounded periplasmic space"/>
    <property type="evidence" value="ECO:0007669"/>
    <property type="project" value="InterPro"/>
</dbReference>
<dbReference type="InterPro" id="IPR038404">
    <property type="entry name" value="TRAP_DctP_sf"/>
</dbReference>